<comment type="similarity">
    <text evidence="1">Belongs to the DNA polymerase type-Y family.</text>
</comment>
<reference evidence="4" key="1">
    <citation type="submission" date="2021-04" db="EMBL/GenBank/DDBJ databases">
        <title>Luteolibacter sp. 32A isolated from the skin of an Anderson's salamander (Ambystoma andersonii).</title>
        <authorList>
            <person name="Spergser J."/>
            <person name="Busse H.-J."/>
        </authorList>
    </citation>
    <scope>NUCLEOTIDE SEQUENCE</scope>
    <source>
        <strain evidence="4">32A</strain>
    </source>
</reference>
<dbReference type="EMBL" id="CP073100">
    <property type="protein sequence ID" value="QUE51872.1"/>
    <property type="molecule type" value="Genomic_DNA"/>
</dbReference>
<dbReference type="KEGG" id="lamb:KBB96_03030"/>
<dbReference type="PANTHER" id="PTHR35369">
    <property type="entry name" value="BLR3025 PROTEIN-RELATED"/>
    <property type="match status" value="1"/>
</dbReference>
<dbReference type="Pfam" id="PF00817">
    <property type="entry name" value="IMS"/>
    <property type="match status" value="1"/>
</dbReference>
<keyword evidence="2" id="KW-0227">DNA damage</keyword>
<dbReference type="InterPro" id="IPR050356">
    <property type="entry name" value="SulA_CellDiv_inhibitor"/>
</dbReference>
<dbReference type="InterPro" id="IPR043502">
    <property type="entry name" value="DNA/RNA_pol_sf"/>
</dbReference>
<dbReference type="GO" id="GO:0006281">
    <property type="term" value="P:DNA repair"/>
    <property type="evidence" value="ECO:0007669"/>
    <property type="project" value="InterPro"/>
</dbReference>
<evidence type="ECO:0000313" key="4">
    <source>
        <dbReference type="EMBL" id="QUE51872.1"/>
    </source>
</evidence>
<dbReference type="AlphaFoldDB" id="A0A975J0Q8"/>
<dbReference type="Gene3D" id="3.40.1170.60">
    <property type="match status" value="1"/>
</dbReference>
<keyword evidence="5" id="KW-1185">Reference proteome</keyword>
<evidence type="ECO:0000259" key="3">
    <source>
        <dbReference type="PROSITE" id="PS50173"/>
    </source>
</evidence>
<protein>
    <recommendedName>
        <fullName evidence="3">UmuC domain-containing protein</fullName>
    </recommendedName>
</protein>
<proteinExistence type="inferred from homology"/>
<dbReference type="PANTHER" id="PTHR35369:SF2">
    <property type="entry name" value="BLR3025 PROTEIN"/>
    <property type="match status" value="1"/>
</dbReference>
<dbReference type="SUPFAM" id="SSF56672">
    <property type="entry name" value="DNA/RNA polymerases"/>
    <property type="match status" value="1"/>
</dbReference>
<dbReference type="PROSITE" id="PS50173">
    <property type="entry name" value="UMUC"/>
    <property type="match status" value="1"/>
</dbReference>
<evidence type="ECO:0000256" key="2">
    <source>
        <dbReference type="ARBA" id="ARBA00022763"/>
    </source>
</evidence>
<sequence>MFAALHLADLPVIAALRGHPSLQVRPCVVLGGDHEDEKARGKLPLLSVNETARDAGVVAGWTLDRGRVRCPDLVVMPRHRRVERELLAELLVRAEALTPDLEITAPDTILLDLTYAPLRQIQYLDDVWIKGAVVHHVRAETPDLAHLGVLDPDFDGGTVSPVSIAALPLGLLAKLVDDAPFFQLLELWGLRTLGDFMALPRQGLTERLGAEAGHWHEILHARHCRLLRLHRVPESLQQSVDCEAPLHAVEPMLFVLKRMLHTLSARLASRHLAVNRLHLTLRLESEESVFRSISLPESLVEPVEMLRPLQTLLESLRLAAPVVGLELDGETALPGTAQREWFTRQLPNPSRWAETLARVEALVGGGRTGIPVPAATHRPDDFRLLPPPAVIGSGVPCGDDERRPASPLPMRRYRPSRTIAVASDLDGEVPRPLALLTGPHPGQIVECQGPFPMSGQWWDPEARWKRFEWDIQMADQHLLRLAYVPPDRWQLEGVYA</sequence>
<evidence type="ECO:0000313" key="5">
    <source>
        <dbReference type="Proteomes" id="UP000676169"/>
    </source>
</evidence>
<name>A0A975J0Q8_9BACT</name>
<dbReference type="Proteomes" id="UP000676169">
    <property type="component" value="Chromosome"/>
</dbReference>
<dbReference type="Gene3D" id="3.30.70.270">
    <property type="match status" value="1"/>
</dbReference>
<dbReference type="RefSeq" id="WP_211632108.1">
    <property type="nucleotide sequence ID" value="NZ_CP073100.1"/>
</dbReference>
<organism evidence="4 5">
    <name type="scientific">Luteolibacter ambystomatis</name>
    <dbReference type="NCBI Taxonomy" id="2824561"/>
    <lineage>
        <taxon>Bacteria</taxon>
        <taxon>Pseudomonadati</taxon>
        <taxon>Verrucomicrobiota</taxon>
        <taxon>Verrucomicrobiia</taxon>
        <taxon>Verrucomicrobiales</taxon>
        <taxon>Verrucomicrobiaceae</taxon>
        <taxon>Luteolibacter</taxon>
    </lineage>
</organism>
<accession>A0A975J0Q8</accession>
<evidence type="ECO:0000256" key="1">
    <source>
        <dbReference type="ARBA" id="ARBA00010945"/>
    </source>
</evidence>
<dbReference type="InterPro" id="IPR001126">
    <property type="entry name" value="UmuC"/>
</dbReference>
<feature type="domain" description="UmuC" evidence="3">
    <location>
        <begin position="1"/>
        <end position="114"/>
    </location>
</feature>
<gene>
    <name evidence="4" type="ORF">KBB96_03030</name>
</gene>
<dbReference type="InterPro" id="IPR043128">
    <property type="entry name" value="Rev_trsase/Diguanyl_cyclase"/>
</dbReference>